<protein>
    <submittedName>
        <fullName evidence="3">Uncharacterized protein</fullName>
    </submittedName>
</protein>
<evidence type="ECO:0000313" key="3">
    <source>
        <dbReference type="EMBL" id="KAF6731518.1"/>
    </source>
</evidence>
<reference evidence="3" key="1">
    <citation type="journal article" name="BMC Genomics">
        <title>Long-read sequencing and de novo genome assembly of marine medaka (Oryzias melastigma).</title>
        <authorList>
            <person name="Liang P."/>
            <person name="Saqib H.S.A."/>
            <person name="Ni X."/>
            <person name="Shen Y."/>
        </authorList>
    </citation>
    <scope>NUCLEOTIDE SEQUENCE</scope>
    <source>
        <strain evidence="3">Bigg-433</strain>
    </source>
</reference>
<organism evidence="3 4">
    <name type="scientific">Oryzias melastigma</name>
    <name type="common">Marine medaka</name>
    <dbReference type="NCBI Taxonomy" id="30732"/>
    <lineage>
        <taxon>Eukaryota</taxon>
        <taxon>Metazoa</taxon>
        <taxon>Chordata</taxon>
        <taxon>Craniata</taxon>
        <taxon>Vertebrata</taxon>
        <taxon>Euteleostomi</taxon>
        <taxon>Actinopterygii</taxon>
        <taxon>Neopterygii</taxon>
        <taxon>Teleostei</taxon>
        <taxon>Neoteleostei</taxon>
        <taxon>Acanthomorphata</taxon>
        <taxon>Ovalentaria</taxon>
        <taxon>Atherinomorphae</taxon>
        <taxon>Beloniformes</taxon>
        <taxon>Adrianichthyidae</taxon>
        <taxon>Oryziinae</taxon>
        <taxon>Oryzias</taxon>
    </lineage>
</organism>
<feature type="region of interest" description="Disordered" evidence="1">
    <location>
        <begin position="248"/>
        <end position="279"/>
    </location>
</feature>
<dbReference type="OrthoDB" id="9938040at2759"/>
<name>A0A834CGK7_ORYME</name>
<accession>A0A834CGK7</accession>
<keyword evidence="2" id="KW-0732">Signal</keyword>
<sequence length="279" mass="32016">MFRISLVLGVSLLLGVAAKPWDKHTEKAFQETSMFKHDKGEPFQRVEVEPPEDMDKTDYDVDPRMRIWKSMRAGKLDKQPERPRDGLDELHLPSLSEINIVQIQKVDPHSDISIKSLQEDAKFKAVGGEDGIDRLVVKLPEPDMDEIYHKMRKGEEAAGHLGPIVAKNNHNAALEINVDQTRKTVHLEPEEDMDDIYHRDTFNLALHQVDTKAAAASVHMPTQRRHSEPEKDMDSIYHRNTFIPAFHQEDTKPAAAFVHKPPQKRHTQPEQDLDAVYHR</sequence>
<dbReference type="Proteomes" id="UP000646548">
    <property type="component" value="Unassembled WGS sequence"/>
</dbReference>
<evidence type="ECO:0000313" key="4">
    <source>
        <dbReference type="Proteomes" id="UP000646548"/>
    </source>
</evidence>
<dbReference type="EMBL" id="WKFB01000214">
    <property type="protein sequence ID" value="KAF6731518.1"/>
    <property type="molecule type" value="Genomic_DNA"/>
</dbReference>
<proteinExistence type="predicted"/>
<feature type="signal peptide" evidence="2">
    <location>
        <begin position="1"/>
        <end position="18"/>
    </location>
</feature>
<comment type="caution">
    <text evidence="3">The sequence shown here is derived from an EMBL/GenBank/DDBJ whole genome shotgun (WGS) entry which is preliminary data.</text>
</comment>
<feature type="chain" id="PRO_5032785470" evidence="2">
    <location>
        <begin position="19"/>
        <end position="279"/>
    </location>
</feature>
<gene>
    <name evidence="3" type="ORF">FQA47_025178</name>
</gene>
<evidence type="ECO:0000256" key="2">
    <source>
        <dbReference type="SAM" id="SignalP"/>
    </source>
</evidence>
<dbReference type="AlphaFoldDB" id="A0A834CGK7"/>
<evidence type="ECO:0000256" key="1">
    <source>
        <dbReference type="SAM" id="MobiDB-lite"/>
    </source>
</evidence>